<evidence type="ECO:0000313" key="3">
    <source>
        <dbReference type="Proteomes" id="UP000231501"/>
    </source>
</evidence>
<protein>
    <submittedName>
        <fullName evidence="2">Cell division protein FtsX</fullName>
    </submittedName>
</protein>
<accession>A0A2G9C219</accession>
<dbReference type="AlphaFoldDB" id="A0A2G9C219"/>
<evidence type="ECO:0000256" key="1">
    <source>
        <dbReference type="SAM" id="Phobius"/>
    </source>
</evidence>
<keyword evidence="2" id="KW-0131">Cell cycle</keyword>
<feature type="transmembrane region" description="Helical" evidence="1">
    <location>
        <begin position="28"/>
        <end position="49"/>
    </location>
</feature>
<gene>
    <name evidence="2" type="ORF">CS062_25075</name>
</gene>
<keyword evidence="2" id="KW-0132">Cell division</keyword>
<feature type="non-terminal residue" evidence="2">
    <location>
        <position position="1"/>
    </location>
</feature>
<keyword evidence="1" id="KW-0472">Membrane</keyword>
<comment type="caution">
    <text evidence="2">The sequence shown here is derived from an EMBL/GenBank/DDBJ whole genome shotgun (WGS) entry which is preliminary data.</text>
</comment>
<keyword evidence="1" id="KW-1133">Transmembrane helix</keyword>
<dbReference type="Proteomes" id="UP000231501">
    <property type="component" value="Unassembled WGS sequence"/>
</dbReference>
<organism evidence="2 3">
    <name type="scientific">Roseateles chitinivorans</name>
    <dbReference type="NCBI Taxonomy" id="2917965"/>
    <lineage>
        <taxon>Bacteria</taxon>
        <taxon>Pseudomonadati</taxon>
        <taxon>Pseudomonadota</taxon>
        <taxon>Betaproteobacteria</taxon>
        <taxon>Burkholderiales</taxon>
        <taxon>Sphaerotilaceae</taxon>
        <taxon>Roseateles</taxon>
    </lineage>
</organism>
<reference evidence="2 3" key="1">
    <citation type="submission" date="2017-11" db="EMBL/GenBank/DDBJ databases">
        <title>Draft genome sequence of Mitsuaria sp. HWN-4.</title>
        <authorList>
            <person name="Gundlapally S.R."/>
        </authorList>
    </citation>
    <scope>NUCLEOTIDE SEQUENCE [LARGE SCALE GENOMIC DNA]</scope>
    <source>
        <strain evidence="2 3">HWN-4</strain>
    </source>
</reference>
<proteinExistence type="predicted"/>
<name>A0A2G9C219_9BURK</name>
<keyword evidence="1" id="KW-0812">Transmembrane</keyword>
<dbReference type="EMBL" id="PEOG01000165">
    <property type="protein sequence ID" value="PIM50428.1"/>
    <property type="molecule type" value="Genomic_DNA"/>
</dbReference>
<evidence type="ECO:0000313" key="2">
    <source>
        <dbReference type="EMBL" id="PIM50428.1"/>
    </source>
</evidence>
<dbReference type="GO" id="GO:0051301">
    <property type="term" value="P:cell division"/>
    <property type="evidence" value="ECO:0007669"/>
    <property type="project" value="UniProtKB-KW"/>
</dbReference>
<sequence>EKALDQFYQANLIAKVDYADILYYSAPWMLFLGLAMSGVTAYVTLRLYVRR</sequence>
<keyword evidence="3" id="KW-1185">Reference proteome</keyword>